<evidence type="ECO:0000313" key="4">
    <source>
        <dbReference type="EMBL" id="KZV90288.1"/>
    </source>
</evidence>
<dbReference type="EMBL" id="KV426052">
    <property type="protein sequence ID" value="KZV90288.1"/>
    <property type="molecule type" value="Genomic_DNA"/>
</dbReference>
<accession>A0A166NJJ4</accession>
<dbReference type="InterPro" id="IPR046522">
    <property type="entry name" value="DUF6699"/>
</dbReference>
<reference evidence="3 5" key="1">
    <citation type="journal article" date="2016" name="Mol. Biol. Evol.">
        <title>Comparative Genomics of Early-Diverging Mushroom-Forming Fungi Provides Insights into the Origins of Lignocellulose Decay Capabilities.</title>
        <authorList>
            <person name="Nagy L.G."/>
            <person name="Riley R."/>
            <person name="Tritt A."/>
            <person name="Adam C."/>
            <person name="Daum C."/>
            <person name="Floudas D."/>
            <person name="Sun H."/>
            <person name="Yadav J.S."/>
            <person name="Pangilinan J."/>
            <person name="Larsson K.H."/>
            <person name="Matsuura K."/>
            <person name="Barry K."/>
            <person name="Labutti K."/>
            <person name="Kuo R."/>
            <person name="Ohm R.A."/>
            <person name="Bhattacharya S.S."/>
            <person name="Shirouzu T."/>
            <person name="Yoshinaga Y."/>
            <person name="Martin F.M."/>
            <person name="Grigoriev I.V."/>
            <person name="Hibbett D.S."/>
        </authorList>
    </citation>
    <scope>NUCLEOTIDE SEQUENCE [LARGE SCALE GENOMIC DNA]</scope>
    <source>
        <strain evidence="3 5">HHB12029</strain>
    </source>
</reference>
<evidence type="ECO:0000313" key="5">
    <source>
        <dbReference type="Proteomes" id="UP000077266"/>
    </source>
</evidence>
<organism evidence="3 5">
    <name type="scientific">Exidia glandulosa HHB12029</name>
    <dbReference type="NCBI Taxonomy" id="1314781"/>
    <lineage>
        <taxon>Eukaryota</taxon>
        <taxon>Fungi</taxon>
        <taxon>Dikarya</taxon>
        <taxon>Basidiomycota</taxon>
        <taxon>Agaricomycotina</taxon>
        <taxon>Agaricomycetes</taxon>
        <taxon>Auriculariales</taxon>
        <taxon>Exidiaceae</taxon>
        <taxon>Exidia</taxon>
    </lineage>
</organism>
<dbReference type="OrthoDB" id="3308226at2759"/>
<name>A0A166NJJ4_EXIGL</name>
<sequence>MPPQFQSNYLTRTNPPPRPHRMETSKTTLECPGAPLLRTIPLPRVELEGSGPRPHLHRLIAQPGALPYDFTRSASFGVDEPVCEPALSSLSVLVSGAPAHWRIQATAKDAARGVTIAELLDAVHAMLQWPMSYAELSALCECFHRRSRIMRQCAARCAAEGEVYRGAESLRRVDWFEGRSRLRKVETVLERKGLLFIIVLEA</sequence>
<evidence type="ECO:0000313" key="3">
    <source>
        <dbReference type="EMBL" id="KZV79228.1"/>
    </source>
</evidence>
<feature type="domain" description="DUF6699" evidence="2">
    <location>
        <begin position="73"/>
        <end position="185"/>
    </location>
</feature>
<keyword evidence="5" id="KW-1185">Reference proteome</keyword>
<dbReference type="Proteomes" id="UP000077266">
    <property type="component" value="Unassembled WGS sequence"/>
</dbReference>
<dbReference type="Pfam" id="PF20415">
    <property type="entry name" value="DUF6699"/>
    <property type="match status" value="1"/>
</dbReference>
<feature type="compositionally biased region" description="Polar residues" evidence="1">
    <location>
        <begin position="1"/>
        <end position="13"/>
    </location>
</feature>
<protein>
    <recommendedName>
        <fullName evidence="2">DUF6699 domain-containing protein</fullName>
    </recommendedName>
</protein>
<evidence type="ECO:0000256" key="1">
    <source>
        <dbReference type="SAM" id="MobiDB-lite"/>
    </source>
</evidence>
<proteinExistence type="predicted"/>
<dbReference type="AlphaFoldDB" id="A0A166NJJ4"/>
<dbReference type="EMBL" id="KV426656">
    <property type="protein sequence ID" value="KZV79228.1"/>
    <property type="molecule type" value="Genomic_DNA"/>
</dbReference>
<feature type="region of interest" description="Disordered" evidence="1">
    <location>
        <begin position="1"/>
        <end position="28"/>
    </location>
</feature>
<gene>
    <name evidence="4" type="ORF">EXIGLDRAFT_124986</name>
    <name evidence="3" type="ORF">EXIGLDRAFT_477688</name>
</gene>
<evidence type="ECO:0000259" key="2">
    <source>
        <dbReference type="Pfam" id="PF20415"/>
    </source>
</evidence>